<comment type="caution">
    <text evidence="1">The sequence shown here is derived from an EMBL/GenBank/DDBJ whole genome shotgun (WGS) entry which is preliminary data.</text>
</comment>
<reference evidence="1" key="1">
    <citation type="submission" date="2019-10" db="EMBL/GenBank/DDBJ databases">
        <authorList>
            <consortium name="Genoscope - CEA"/>
            <person name="William W."/>
        </authorList>
    </citation>
    <scope>NUCLEOTIDE SEQUENCE [LARGE SCALE GENOMIC DNA]</scope>
    <source>
        <strain evidence="1">BBR_PRJEB10992</strain>
    </source>
</reference>
<keyword evidence="2" id="KW-1185">Reference proteome</keyword>
<dbReference type="Proteomes" id="UP000184550">
    <property type="component" value="Unassembled WGS sequence"/>
</dbReference>
<dbReference type="AlphaFoldDB" id="A0A7Z9BTZ8"/>
<evidence type="ECO:0000313" key="1">
    <source>
        <dbReference type="EMBL" id="VXD18091.1"/>
    </source>
</evidence>
<organism evidence="1 2">
    <name type="scientific">Planktothrix serta PCC 8927</name>
    <dbReference type="NCBI Taxonomy" id="671068"/>
    <lineage>
        <taxon>Bacteria</taxon>
        <taxon>Bacillati</taxon>
        <taxon>Cyanobacteriota</taxon>
        <taxon>Cyanophyceae</taxon>
        <taxon>Oscillatoriophycideae</taxon>
        <taxon>Oscillatoriales</taxon>
        <taxon>Microcoleaceae</taxon>
        <taxon>Planktothrix</taxon>
    </lineage>
</organism>
<dbReference type="EMBL" id="CZCU02000136">
    <property type="protein sequence ID" value="VXD18091.1"/>
    <property type="molecule type" value="Genomic_DNA"/>
</dbReference>
<proteinExistence type="predicted"/>
<accession>A0A7Z9BTZ8</accession>
<gene>
    <name evidence="1" type="ORF">PL8927_600256</name>
</gene>
<sequence>MDIISLAIILGVIVATDEILNNQLKVSKRLLDWLDRQETPEKKSNELTR</sequence>
<dbReference type="RefSeq" id="WP_197047397.1">
    <property type="nucleotide sequence ID" value="NZ_LR734869.1"/>
</dbReference>
<protein>
    <submittedName>
        <fullName evidence="1">Uncharacterized protein</fullName>
    </submittedName>
</protein>
<evidence type="ECO:0000313" key="2">
    <source>
        <dbReference type="Proteomes" id="UP000184550"/>
    </source>
</evidence>
<name>A0A7Z9BTZ8_9CYAN</name>